<dbReference type="GO" id="GO:0030254">
    <property type="term" value="P:protein secretion by the type III secretion system"/>
    <property type="evidence" value="ECO:0007669"/>
    <property type="project" value="InterPro"/>
</dbReference>
<reference evidence="2" key="1">
    <citation type="submission" date="2021-03" db="EMBL/GenBank/DDBJ databases">
        <authorList>
            <person name="Wang G."/>
        </authorList>
    </citation>
    <scope>NUCLEOTIDE SEQUENCE</scope>
    <source>
        <strain evidence="2">KCTC 12899</strain>
    </source>
</reference>
<sequence>MESQTNFHRLIAEFGAVIGIPQLAADEEGVCTIALNETYFLHLGYRDSGPAGEVVVTTQLGSVDPEVRAEVFADLLAENLYPETLDLAFAWDKHRQMVVLTAKVSLHDLDAPAFSTFLERFMEINTYWTGRLEGTPAEPVDSPASEDSPVSEPSPPQEAGPDIIPFNPAPSQTHGMFNPKFMA</sequence>
<evidence type="ECO:0000313" key="2">
    <source>
        <dbReference type="EMBL" id="MBO1321677.1"/>
    </source>
</evidence>
<evidence type="ECO:0000313" key="3">
    <source>
        <dbReference type="Proteomes" id="UP000664417"/>
    </source>
</evidence>
<dbReference type="InterPro" id="IPR010261">
    <property type="entry name" value="Tir_chaperone"/>
</dbReference>
<organism evidence="2 3">
    <name type="scientific">Acanthopleuribacter pedis</name>
    <dbReference type="NCBI Taxonomy" id="442870"/>
    <lineage>
        <taxon>Bacteria</taxon>
        <taxon>Pseudomonadati</taxon>
        <taxon>Acidobacteriota</taxon>
        <taxon>Holophagae</taxon>
        <taxon>Acanthopleuribacterales</taxon>
        <taxon>Acanthopleuribacteraceae</taxon>
        <taxon>Acanthopleuribacter</taxon>
    </lineage>
</organism>
<dbReference type="SUPFAM" id="SSF69635">
    <property type="entry name" value="Type III secretory system chaperone-like"/>
    <property type="match status" value="1"/>
</dbReference>
<feature type="compositionally biased region" description="Low complexity" evidence="1">
    <location>
        <begin position="138"/>
        <end position="151"/>
    </location>
</feature>
<dbReference type="CDD" id="cd16364">
    <property type="entry name" value="T3SC_I-like"/>
    <property type="match status" value="1"/>
</dbReference>
<evidence type="ECO:0000256" key="1">
    <source>
        <dbReference type="SAM" id="MobiDB-lite"/>
    </source>
</evidence>
<dbReference type="RefSeq" id="WP_207861650.1">
    <property type="nucleotide sequence ID" value="NZ_JAFREP010000026.1"/>
</dbReference>
<dbReference type="Gene3D" id="3.30.1460.10">
    <property type="match status" value="1"/>
</dbReference>
<dbReference type="Proteomes" id="UP000664417">
    <property type="component" value="Unassembled WGS sequence"/>
</dbReference>
<protein>
    <submittedName>
        <fullName evidence="2">Type III secretion system chaperone</fullName>
    </submittedName>
</protein>
<dbReference type="AlphaFoldDB" id="A0A8J7U5F5"/>
<dbReference type="EMBL" id="JAFREP010000026">
    <property type="protein sequence ID" value="MBO1321677.1"/>
    <property type="molecule type" value="Genomic_DNA"/>
</dbReference>
<name>A0A8J7U5F5_9BACT</name>
<keyword evidence="3" id="KW-1185">Reference proteome</keyword>
<comment type="caution">
    <text evidence="2">The sequence shown here is derived from an EMBL/GenBank/DDBJ whole genome shotgun (WGS) entry which is preliminary data.</text>
</comment>
<gene>
    <name evidence="2" type="ORF">J3U88_24575</name>
</gene>
<feature type="region of interest" description="Disordered" evidence="1">
    <location>
        <begin position="133"/>
        <end position="183"/>
    </location>
</feature>
<accession>A0A8J7U5F5</accession>
<proteinExistence type="predicted"/>
<dbReference type="Pfam" id="PF05932">
    <property type="entry name" value="CesT"/>
    <property type="match status" value="1"/>
</dbReference>